<feature type="domain" description="3-hydroxyacyl-CoA dehydrogenase NAD binding" evidence="5">
    <location>
        <begin position="15"/>
        <end position="192"/>
    </location>
</feature>
<dbReference type="Proteomes" id="UP000716004">
    <property type="component" value="Unassembled WGS sequence"/>
</dbReference>
<name>A0A8J7YRN6_9ARCH</name>
<dbReference type="EC" id="1.1.1.157" evidence="7"/>
<evidence type="ECO:0000313" key="7">
    <source>
        <dbReference type="EMBL" id="MBX8643379.1"/>
    </source>
</evidence>
<sequence length="291" mass="31361">MLFPSSLRGAELERIGVVGLGTMGTGIVQVCAEAGFEVVAFDVDSEIASRSISRAREGILRRIEKGRISREEGNASIGRIAVGKDFSSLSGCFLVIEAVFERKDVKAEALGSISDVVGQDTVIATNTSSISITFLSRNTKHPENFIGMHFFNPVPVMPLVEVVRGLLTSDAAFSTAVSVSEKMGKKAVEAKDYPGFVSNRILMPMINEAIFALMEGIADREGIDSVMKLGMNHPMGPLELADFIGLDVCLDIMNVLFAGFGDPKYRPAPLLVNMVNAGKLGRKSGEGFYRY</sequence>
<dbReference type="InterPro" id="IPR013328">
    <property type="entry name" value="6PGD_dom2"/>
</dbReference>
<evidence type="ECO:0000259" key="4">
    <source>
        <dbReference type="Pfam" id="PF00725"/>
    </source>
</evidence>
<dbReference type="Pfam" id="PF02737">
    <property type="entry name" value="3HCDH_N"/>
    <property type="match status" value="1"/>
</dbReference>
<protein>
    <submittedName>
        <fullName evidence="7">3-hydroxybutyryl-CoA dehydrogenase</fullName>
        <ecNumber evidence="7">1.1.1.157</ecNumber>
    </submittedName>
</protein>
<gene>
    <name evidence="6" type="ORF">J9259_04930</name>
    <name evidence="7" type="ORF">KIY12_01425</name>
</gene>
<feature type="binding site" evidence="3">
    <location>
        <begin position="19"/>
        <end position="24"/>
    </location>
    <ligand>
        <name>NAD(+)</name>
        <dbReference type="ChEBI" id="CHEBI:57540"/>
    </ligand>
</feature>
<organism evidence="7 8">
    <name type="scientific">Candidatus Sysuiplasma superficiale</name>
    <dbReference type="NCBI Taxonomy" id="2823368"/>
    <lineage>
        <taxon>Archaea</taxon>
        <taxon>Methanobacteriati</taxon>
        <taxon>Thermoplasmatota</taxon>
        <taxon>Thermoplasmata</taxon>
        <taxon>Candidatus Sysuiplasmatales</taxon>
        <taxon>Candidatus Sysuiplasmataceae</taxon>
        <taxon>Candidatus Sysuiplasma</taxon>
    </lineage>
</organism>
<dbReference type="PANTHER" id="PTHR48075:SF5">
    <property type="entry name" value="3-HYDROXYBUTYRYL-COA DEHYDROGENASE"/>
    <property type="match status" value="1"/>
</dbReference>
<evidence type="ECO:0000256" key="2">
    <source>
        <dbReference type="PIRSR" id="PIRSR000105-1"/>
    </source>
</evidence>
<feature type="binding site" evidence="3">
    <location>
        <position position="101"/>
    </location>
    <ligand>
        <name>NAD(+)</name>
        <dbReference type="ChEBI" id="CHEBI:57540"/>
    </ligand>
</feature>
<evidence type="ECO:0000313" key="6">
    <source>
        <dbReference type="EMBL" id="MBX8631847.1"/>
    </source>
</evidence>
<feature type="domain" description="3-hydroxyacyl-CoA dehydrogenase C-terminal" evidence="4">
    <location>
        <begin position="195"/>
        <end position="291"/>
    </location>
</feature>
<evidence type="ECO:0000256" key="3">
    <source>
        <dbReference type="PIRSR" id="PIRSR000105-2"/>
    </source>
</evidence>
<feature type="binding site" evidence="3">
    <location>
        <position position="283"/>
    </location>
    <ligand>
        <name>NAD(+)</name>
        <dbReference type="ChEBI" id="CHEBI:57540"/>
    </ligand>
</feature>
<proteinExistence type="predicted"/>
<feature type="site" description="Important for catalytic activity" evidence="2">
    <location>
        <position position="149"/>
    </location>
</feature>
<dbReference type="EMBL" id="JAHEAC010000005">
    <property type="protein sequence ID" value="MBX8643379.1"/>
    <property type="molecule type" value="Genomic_DNA"/>
</dbReference>
<dbReference type="Gene3D" id="3.40.50.720">
    <property type="entry name" value="NAD(P)-binding Rossmann-like Domain"/>
    <property type="match status" value="1"/>
</dbReference>
<comment type="caution">
    <text evidence="7">The sequence shown here is derived from an EMBL/GenBank/DDBJ whole genome shotgun (WGS) entry which is preliminary data.</text>
</comment>
<dbReference type="Gene3D" id="1.10.1040.10">
    <property type="entry name" value="N-(1-d-carboxylethyl)-l-norvaline Dehydrogenase, domain 2"/>
    <property type="match status" value="1"/>
</dbReference>
<dbReference type="GO" id="GO:0008691">
    <property type="term" value="F:3-hydroxybutyryl-CoA dehydrogenase activity"/>
    <property type="evidence" value="ECO:0007669"/>
    <property type="project" value="UniProtKB-EC"/>
</dbReference>
<accession>A0A8J7YRN6</accession>
<dbReference type="InterPro" id="IPR008927">
    <property type="entry name" value="6-PGluconate_DH-like_C_sf"/>
</dbReference>
<dbReference type="InterPro" id="IPR006108">
    <property type="entry name" value="3HC_DH_C"/>
</dbReference>
<dbReference type="Proteomes" id="UP000750197">
    <property type="component" value="Unassembled WGS sequence"/>
</dbReference>
<dbReference type="PANTHER" id="PTHR48075">
    <property type="entry name" value="3-HYDROXYACYL-COA DEHYDROGENASE FAMILY PROTEIN"/>
    <property type="match status" value="1"/>
</dbReference>
<reference evidence="7" key="1">
    <citation type="submission" date="2021-05" db="EMBL/GenBank/DDBJ databases">
        <title>Genomic insights into ecological role and evolution of a novel Thermoplasmata order Candidatus Sysuiplasmatales.</title>
        <authorList>
            <person name="Yuan Y."/>
        </authorList>
    </citation>
    <scope>NUCLEOTIDE SEQUENCE</scope>
    <source>
        <strain evidence="7">TUT19-bin139</strain>
        <strain evidence="6">YP2-bin.285</strain>
    </source>
</reference>
<feature type="binding site" evidence="3">
    <location>
        <position position="106"/>
    </location>
    <ligand>
        <name>NAD(+)</name>
        <dbReference type="ChEBI" id="CHEBI:57540"/>
    </ligand>
</feature>
<feature type="binding site" evidence="3">
    <location>
        <position position="42"/>
    </location>
    <ligand>
        <name>NAD(+)</name>
        <dbReference type="ChEBI" id="CHEBI:57540"/>
    </ligand>
</feature>
<feature type="binding site" evidence="3">
    <location>
        <position position="152"/>
    </location>
    <ligand>
        <name>NAD(+)</name>
        <dbReference type="ChEBI" id="CHEBI:57540"/>
    </ligand>
</feature>
<evidence type="ECO:0000313" key="8">
    <source>
        <dbReference type="Proteomes" id="UP000750197"/>
    </source>
</evidence>
<feature type="binding site" evidence="3">
    <location>
        <position position="128"/>
    </location>
    <ligand>
        <name>NAD(+)</name>
        <dbReference type="ChEBI" id="CHEBI:57540"/>
    </ligand>
</feature>
<keyword evidence="3" id="KW-0520">NAD</keyword>
<dbReference type="InterPro" id="IPR022694">
    <property type="entry name" value="3-OHacyl-CoA_DH"/>
</dbReference>
<dbReference type="EMBL" id="JAGVSJ010000009">
    <property type="protein sequence ID" value="MBX8631847.1"/>
    <property type="molecule type" value="Genomic_DNA"/>
</dbReference>
<dbReference type="InterPro" id="IPR036291">
    <property type="entry name" value="NAD(P)-bd_dom_sf"/>
</dbReference>
<evidence type="ECO:0000256" key="1">
    <source>
        <dbReference type="ARBA" id="ARBA00023002"/>
    </source>
</evidence>
<evidence type="ECO:0000259" key="5">
    <source>
        <dbReference type="Pfam" id="PF02737"/>
    </source>
</evidence>
<dbReference type="Pfam" id="PF00725">
    <property type="entry name" value="3HCDH"/>
    <property type="match status" value="1"/>
</dbReference>
<keyword evidence="1 7" id="KW-0560">Oxidoreductase</keyword>
<dbReference type="SUPFAM" id="SSF51735">
    <property type="entry name" value="NAD(P)-binding Rossmann-fold domains"/>
    <property type="match status" value="1"/>
</dbReference>
<dbReference type="SUPFAM" id="SSF48179">
    <property type="entry name" value="6-phosphogluconate dehydrogenase C-terminal domain-like"/>
    <property type="match status" value="1"/>
</dbReference>
<dbReference type="InterPro" id="IPR006176">
    <property type="entry name" value="3-OHacyl-CoA_DH_NAD-bd"/>
</dbReference>
<dbReference type="AlphaFoldDB" id="A0A8J7YRN6"/>
<dbReference type="GO" id="GO:0070403">
    <property type="term" value="F:NAD+ binding"/>
    <property type="evidence" value="ECO:0007669"/>
    <property type="project" value="InterPro"/>
</dbReference>
<dbReference type="GO" id="GO:0006635">
    <property type="term" value="P:fatty acid beta-oxidation"/>
    <property type="evidence" value="ECO:0007669"/>
    <property type="project" value="TreeGrafter"/>
</dbReference>
<dbReference type="FunFam" id="3.40.50.720:FF:000009">
    <property type="entry name" value="Fatty oxidation complex, alpha subunit"/>
    <property type="match status" value="1"/>
</dbReference>
<dbReference type="PIRSF" id="PIRSF000105">
    <property type="entry name" value="HCDH"/>
    <property type="match status" value="1"/>
</dbReference>